<feature type="transmembrane region" description="Helical" evidence="1">
    <location>
        <begin position="122"/>
        <end position="144"/>
    </location>
</feature>
<dbReference type="STRING" id="1236973.JCM9157_2799"/>
<keyword evidence="1" id="KW-0812">Transmembrane</keyword>
<name>W4QUU3_HALA3</name>
<feature type="transmembrane region" description="Helical" evidence="1">
    <location>
        <begin position="57"/>
        <end position="76"/>
    </location>
</feature>
<dbReference type="eggNOG" id="COG4473">
    <property type="taxonomic scope" value="Bacteria"/>
</dbReference>
<reference evidence="2 3" key="1">
    <citation type="journal article" date="2014" name="Genome Announc.">
        <title>Draft Genome Sequences of Three Alkaliphilic Bacillus Strains, Bacillus wakoensis JCM 9140T, Bacillus akibai JCM 9157T, and Bacillus hemicellulosilyticus JCM 9152T.</title>
        <authorList>
            <person name="Yuki M."/>
            <person name="Oshima K."/>
            <person name="Suda W."/>
            <person name="Oshida Y."/>
            <person name="Kitamura K."/>
            <person name="Iida T."/>
            <person name="Hattori M."/>
            <person name="Ohkuma M."/>
        </authorList>
    </citation>
    <scope>NUCLEOTIDE SEQUENCE [LARGE SCALE GENOMIC DNA]</scope>
    <source>
        <strain evidence="2 3">JCM 9157</strain>
    </source>
</reference>
<keyword evidence="1" id="KW-1133">Transmembrane helix</keyword>
<dbReference type="InterPro" id="IPR010288">
    <property type="entry name" value="EcsB_ABC"/>
</dbReference>
<accession>W4QUU3</accession>
<feature type="transmembrane region" description="Helical" evidence="1">
    <location>
        <begin position="82"/>
        <end position="101"/>
    </location>
</feature>
<evidence type="ECO:0000256" key="1">
    <source>
        <dbReference type="SAM" id="Phobius"/>
    </source>
</evidence>
<feature type="transmembrane region" description="Helical" evidence="1">
    <location>
        <begin position="150"/>
        <end position="170"/>
    </location>
</feature>
<sequence length="175" mass="20303">MLLAFYRIANSFTDVPQLRNKVRARSYLNWLMKILTDSNKSVYHFLFARSFIRANDYGGIYIRLIVISAIILIALPDGWLQLVVLLLFMHMLTSQLSTLWYHYDTNMWVDLYPVWKHEKTEALSQLTLRLLFIMTAIQFGVLLVSSSWQVAGLGLLIGGVYSVIGSSRFVHKRRK</sequence>
<dbReference type="Proteomes" id="UP000018896">
    <property type="component" value="Unassembled WGS sequence"/>
</dbReference>
<evidence type="ECO:0000313" key="3">
    <source>
        <dbReference type="Proteomes" id="UP000018896"/>
    </source>
</evidence>
<dbReference type="Pfam" id="PF05975">
    <property type="entry name" value="EcsB"/>
    <property type="match status" value="1"/>
</dbReference>
<keyword evidence="1" id="KW-0472">Membrane</keyword>
<dbReference type="AlphaFoldDB" id="W4QUU3"/>
<dbReference type="EMBL" id="BAUV01000021">
    <property type="protein sequence ID" value="GAE35682.1"/>
    <property type="molecule type" value="Genomic_DNA"/>
</dbReference>
<organism evidence="2 3">
    <name type="scientific">Halalkalibacter akibai (strain ATCC 43226 / DSM 21942 / CIP 109018 / JCM 9157 / 1139)</name>
    <name type="common">Bacillus akibai</name>
    <dbReference type="NCBI Taxonomy" id="1236973"/>
    <lineage>
        <taxon>Bacteria</taxon>
        <taxon>Bacillati</taxon>
        <taxon>Bacillota</taxon>
        <taxon>Bacilli</taxon>
        <taxon>Bacillales</taxon>
        <taxon>Bacillaceae</taxon>
        <taxon>Halalkalibacter</taxon>
    </lineage>
</organism>
<evidence type="ECO:0000313" key="2">
    <source>
        <dbReference type="EMBL" id="GAE35682.1"/>
    </source>
</evidence>
<dbReference type="GO" id="GO:0016020">
    <property type="term" value="C:membrane"/>
    <property type="evidence" value="ECO:0007669"/>
    <property type="project" value="InterPro"/>
</dbReference>
<proteinExistence type="predicted"/>
<comment type="caution">
    <text evidence="2">The sequence shown here is derived from an EMBL/GenBank/DDBJ whole genome shotgun (WGS) entry which is preliminary data.</text>
</comment>
<protein>
    <submittedName>
        <fullName evidence="2">ABC transporter</fullName>
    </submittedName>
</protein>
<keyword evidence="3" id="KW-1185">Reference proteome</keyword>
<gene>
    <name evidence="2" type="ORF">JCM9157_2799</name>
</gene>